<reference evidence="3 4" key="1">
    <citation type="submission" date="2016-05" db="EMBL/GenBank/DDBJ databases">
        <authorList>
            <person name="Lavstsen T."/>
            <person name="Jespersen J.S."/>
        </authorList>
    </citation>
    <scope>NUCLEOTIDE SEQUENCE [LARGE SCALE GENOMIC DNA]</scope>
    <source>
        <strain evidence="3 4">YLB-01</strain>
    </source>
</reference>
<sequence>MSHPRTPARRGLVWAIVGGIIVVAAVGTIILSAVTAQAPTADPSPSGGPGETSAPPATAPPTGDYVDESASEKGWAPEPITTEPETYVRAALAAAATFDTRLSTRPEWLAYLDTWFTPDTRYTSEEDREEDMHASQLELRQGVVLPEDEWNSLANEEGRVTAEVPGEITYDDVPEDASGDMRIGTADVVLTFTRSDGSGSETSYDETVRVSVQVLCGAGSIPTRESAQQPGDCKVVRYFSGSLEP</sequence>
<comment type="caution">
    <text evidence="3">The sequence shown here is derived from an EMBL/GenBank/DDBJ whole genome shotgun (WGS) entry which is preliminary data.</text>
</comment>
<organism evidence="3 4">
    <name type="scientific">Microbacterium sediminis</name>
    <dbReference type="NCBI Taxonomy" id="904291"/>
    <lineage>
        <taxon>Bacteria</taxon>
        <taxon>Bacillati</taxon>
        <taxon>Actinomycetota</taxon>
        <taxon>Actinomycetes</taxon>
        <taxon>Micrococcales</taxon>
        <taxon>Microbacteriaceae</taxon>
        <taxon>Microbacterium</taxon>
    </lineage>
</organism>
<dbReference type="OrthoDB" id="5064254at2"/>
<dbReference type="STRING" id="904291.A7J15_13070"/>
<dbReference type="Proteomes" id="UP000093355">
    <property type="component" value="Unassembled WGS sequence"/>
</dbReference>
<feature type="transmembrane region" description="Helical" evidence="2">
    <location>
        <begin position="12"/>
        <end position="34"/>
    </location>
</feature>
<dbReference type="EMBL" id="LXMD01000010">
    <property type="protein sequence ID" value="OCG75908.1"/>
    <property type="molecule type" value="Genomic_DNA"/>
</dbReference>
<keyword evidence="2" id="KW-1133">Transmembrane helix</keyword>
<keyword evidence="2" id="KW-0472">Membrane</keyword>
<name>A0A1B9NH32_9MICO</name>
<keyword evidence="2" id="KW-0812">Transmembrane</keyword>
<gene>
    <name evidence="3" type="ORF">A7J15_13070</name>
</gene>
<dbReference type="RefSeq" id="WP_067028783.1">
    <property type="nucleotide sequence ID" value="NZ_CP038256.1"/>
</dbReference>
<feature type="compositionally biased region" description="Low complexity" evidence="1">
    <location>
        <begin position="51"/>
        <end position="62"/>
    </location>
</feature>
<accession>A0A1B9NH32</accession>
<evidence type="ECO:0000256" key="2">
    <source>
        <dbReference type="SAM" id="Phobius"/>
    </source>
</evidence>
<keyword evidence="4" id="KW-1185">Reference proteome</keyword>
<evidence type="ECO:0000256" key="1">
    <source>
        <dbReference type="SAM" id="MobiDB-lite"/>
    </source>
</evidence>
<evidence type="ECO:0000313" key="4">
    <source>
        <dbReference type="Proteomes" id="UP000093355"/>
    </source>
</evidence>
<feature type="region of interest" description="Disordered" evidence="1">
    <location>
        <begin position="38"/>
        <end position="82"/>
    </location>
</feature>
<protein>
    <submittedName>
        <fullName evidence="3">Uncharacterized protein</fullName>
    </submittedName>
</protein>
<evidence type="ECO:0000313" key="3">
    <source>
        <dbReference type="EMBL" id="OCG75908.1"/>
    </source>
</evidence>
<dbReference type="AlphaFoldDB" id="A0A1B9NH32"/>
<proteinExistence type="predicted"/>